<sequence length="183" mass="20012">MAQIYKRASLGPSTLIFMTDNTTPADGAHTTNGVPHGYSTITPFLTVTDAKAALDFYASVFDAKIITAMTNNEAVVHAEIQFDNGRLELGEASSDYNTVASEPESDTVAFSLALYCTNVDRVVELAIAHGATLREPVAYFASGDRYGSIRDPFGVRWTIMTRVEDLSDEESEQQVKEWMETLG</sequence>
<dbReference type="Pfam" id="PF00903">
    <property type="entry name" value="Glyoxalase"/>
    <property type="match status" value="1"/>
</dbReference>
<dbReference type="PROSITE" id="PS51819">
    <property type="entry name" value="VOC"/>
    <property type="match status" value="1"/>
</dbReference>
<dbReference type="InterPro" id="IPR029068">
    <property type="entry name" value="Glyas_Bleomycin-R_OHBP_Dase"/>
</dbReference>
<proteinExistence type="predicted"/>
<dbReference type="PANTHER" id="PTHR34109">
    <property type="entry name" value="BNAUNNG04460D PROTEIN-RELATED"/>
    <property type="match status" value="1"/>
</dbReference>
<reference evidence="2 3" key="1">
    <citation type="submission" date="2020-07" db="EMBL/GenBank/DDBJ databases">
        <authorList>
            <person name="Khare M."/>
        </authorList>
    </citation>
    <scope>NUCLEOTIDE SEQUENCE [LARGE SCALE GENOMIC DNA]</scope>
    <source>
        <strain evidence="2 3">P8776</strain>
    </source>
</reference>
<feature type="domain" description="VOC" evidence="1">
    <location>
        <begin position="37"/>
        <end position="162"/>
    </location>
</feature>
<dbReference type="CDD" id="cd07246">
    <property type="entry name" value="VOC_like"/>
    <property type="match status" value="1"/>
</dbReference>
<dbReference type="Gene3D" id="3.30.720.110">
    <property type="match status" value="1"/>
</dbReference>
<dbReference type="InterPro" id="IPR004360">
    <property type="entry name" value="Glyas_Fos-R_dOase_dom"/>
</dbReference>
<keyword evidence="3" id="KW-1185">Reference proteome</keyword>
<dbReference type="Proteomes" id="UP000580709">
    <property type="component" value="Unassembled WGS sequence"/>
</dbReference>
<dbReference type="SUPFAM" id="SSF54593">
    <property type="entry name" value="Glyoxalase/Bleomycin resistance protein/Dihydroxybiphenyl dioxygenase"/>
    <property type="match status" value="1"/>
</dbReference>
<evidence type="ECO:0000313" key="3">
    <source>
        <dbReference type="Proteomes" id="UP000580709"/>
    </source>
</evidence>
<comment type="caution">
    <text evidence="2">The sequence shown here is derived from an EMBL/GenBank/DDBJ whole genome shotgun (WGS) entry which is preliminary data.</text>
</comment>
<organism evidence="2 3">
    <name type="scientific">Corynebacterium sanguinis</name>
    <dbReference type="NCBI Taxonomy" id="2594913"/>
    <lineage>
        <taxon>Bacteria</taxon>
        <taxon>Bacillati</taxon>
        <taxon>Actinomycetota</taxon>
        <taxon>Actinomycetes</taxon>
        <taxon>Mycobacteriales</taxon>
        <taxon>Corynebacteriaceae</taxon>
        <taxon>Corynebacterium</taxon>
    </lineage>
</organism>
<protein>
    <submittedName>
        <fullName evidence="2">VOC family protein</fullName>
    </submittedName>
</protein>
<dbReference type="InterPro" id="IPR037523">
    <property type="entry name" value="VOC_core"/>
</dbReference>
<gene>
    <name evidence="2" type="ORF">H0H28_06130</name>
</gene>
<evidence type="ECO:0000313" key="2">
    <source>
        <dbReference type="EMBL" id="MBA4504907.1"/>
    </source>
</evidence>
<name>A0A6I7R977_9CORY</name>
<accession>A0A6I7R977</accession>
<evidence type="ECO:0000259" key="1">
    <source>
        <dbReference type="PROSITE" id="PS51819"/>
    </source>
</evidence>
<dbReference type="EMBL" id="JACEOR010000222">
    <property type="protein sequence ID" value="MBA4504907.1"/>
    <property type="molecule type" value="Genomic_DNA"/>
</dbReference>
<dbReference type="AlphaFoldDB" id="A0A6I7R977"/>
<dbReference type="PANTHER" id="PTHR34109:SF1">
    <property type="entry name" value="VOC DOMAIN-CONTAINING PROTEIN"/>
    <property type="match status" value="1"/>
</dbReference>
<dbReference type="Gene3D" id="3.30.720.120">
    <property type="match status" value="1"/>
</dbReference>